<proteinExistence type="predicted"/>
<protein>
    <submittedName>
        <fullName evidence="1">Uncharacterized protein</fullName>
    </submittedName>
</protein>
<organism evidence="1">
    <name type="scientific">Arundo donax</name>
    <name type="common">Giant reed</name>
    <name type="synonym">Donax arundinaceus</name>
    <dbReference type="NCBI Taxonomy" id="35708"/>
    <lineage>
        <taxon>Eukaryota</taxon>
        <taxon>Viridiplantae</taxon>
        <taxon>Streptophyta</taxon>
        <taxon>Embryophyta</taxon>
        <taxon>Tracheophyta</taxon>
        <taxon>Spermatophyta</taxon>
        <taxon>Magnoliopsida</taxon>
        <taxon>Liliopsida</taxon>
        <taxon>Poales</taxon>
        <taxon>Poaceae</taxon>
        <taxon>PACMAD clade</taxon>
        <taxon>Arundinoideae</taxon>
        <taxon>Arundineae</taxon>
        <taxon>Arundo</taxon>
    </lineage>
</organism>
<evidence type="ECO:0000313" key="1">
    <source>
        <dbReference type="EMBL" id="JAD65941.1"/>
    </source>
</evidence>
<dbReference type="AlphaFoldDB" id="A0A0A9BRA1"/>
<accession>A0A0A9BRA1</accession>
<dbReference type="EMBL" id="GBRH01231954">
    <property type="protein sequence ID" value="JAD65941.1"/>
    <property type="molecule type" value="Transcribed_RNA"/>
</dbReference>
<reference evidence="1" key="2">
    <citation type="journal article" date="2015" name="Data Brief">
        <title>Shoot transcriptome of the giant reed, Arundo donax.</title>
        <authorList>
            <person name="Barrero R.A."/>
            <person name="Guerrero F.D."/>
            <person name="Moolhuijzen P."/>
            <person name="Goolsby J.A."/>
            <person name="Tidwell J."/>
            <person name="Bellgard S.E."/>
            <person name="Bellgard M.I."/>
        </authorList>
    </citation>
    <scope>NUCLEOTIDE SEQUENCE</scope>
    <source>
        <tissue evidence="1">Shoot tissue taken approximately 20 cm above the soil surface</tissue>
    </source>
</reference>
<reference evidence="1" key="1">
    <citation type="submission" date="2014-09" db="EMBL/GenBank/DDBJ databases">
        <authorList>
            <person name="Magalhaes I.L.F."/>
            <person name="Oliveira U."/>
            <person name="Santos F.R."/>
            <person name="Vidigal T.H.D.A."/>
            <person name="Brescovit A.D."/>
            <person name="Santos A.J."/>
        </authorList>
    </citation>
    <scope>NUCLEOTIDE SEQUENCE</scope>
    <source>
        <tissue evidence="1">Shoot tissue taken approximately 20 cm above the soil surface</tissue>
    </source>
</reference>
<sequence>MHISCCYWLQNCSINPSGVPLVSLTYINLSDAQGVRS</sequence>
<name>A0A0A9BRA1_ARUDO</name>